<dbReference type="Proteomes" id="UP001186974">
    <property type="component" value="Unassembled WGS sequence"/>
</dbReference>
<evidence type="ECO:0000313" key="1">
    <source>
        <dbReference type="EMBL" id="KAK3078335.1"/>
    </source>
</evidence>
<accession>A0ACC3DP69</accession>
<sequence length="204" mass="22144">MILQPSNPQSIESLLGATGDSIGFGANYQQREVHLAELPANGSSEITPVAVRIRQIAPSTYSVSIDDTKYPTVTVRSSNNVLTSHFPHTRLATTVIRDGDRITLFQRGKQYRLQLQPPKWVKDALGVKDVTNSVLAPMPCKVLRVEVSQGDEVRKDQALVVIESMKMETVIRSPVDGKVARVVHGAGDVVKAGTALVEFEEAAG</sequence>
<dbReference type="EMBL" id="JAWDJW010001989">
    <property type="protein sequence ID" value="KAK3078335.1"/>
    <property type="molecule type" value="Genomic_DNA"/>
</dbReference>
<evidence type="ECO:0000313" key="2">
    <source>
        <dbReference type="Proteomes" id="UP001186974"/>
    </source>
</evidence>
<gene>
    <name evidence="1" type="ORF">LTS18_007776</name>
</gene>
<organism evidence="1 2">
    <name type="scientific">Coniosporium uncinatum</name>
    <dbReference type="NCBI Taxonomy" id="93489"/>
    <lineage>
        <taxon>Eukaryota</taxon>
        <taxon>Fungi</taxon>
        <taxon>Dikarya</taxon>
        <taxon>Ascomycota</taxon>
        <taxon>Pezizomycotina</taxon>
        <taxon>Dothideomycetes</taxon>
        <taxon>Dothideomycetes incertae sedis</taxon>
        <taxon>Coniosporium</taxon>
    </lineage>
</organism>
<name>A0ACC3DP69_9PEZI</name>
<protein>
    <submittedName>
        <fullName evidence="1">Uncharacterized protein</fullName>
    </submittedName>
</protein>
<keyword evidence="2" id="KW-1185">Reference proteome</keyword>
<reference evidence="1" key="1">
    <citation type="submission" date="2024-09" db="EMBL/GenBank/DDBJ databases">
        <title>Black Yeasts Isolated from many extreme environments.</title>
        <authorList>
            <person name="Coleine C."/>
            <person name="Stajich J.E."/>
            <person name="Selbmann L."/>
        </authorList>
    </citation>
    <scope>NUCLEOTIDE SEQUENCE</scope>
    <source>
        <strain evidence="1">CCFEE 5737</strain>
    </source>
</reference>
<proteinExistence type="predicted"/>
<comment type="caution">
    <text evidence="1">The sequence shown here is derived from an EMBL/GenBank/DDBJ whole genome shotgun (WGS) entry which is preliminary data.</text>
</comment>